<dbReference type="Proteomes" id="UP001241377">
    <property type="component" value="Unassembled WGS sequence"/>
</dbReference>
<name>A0ACC2VR32_9TREE</name>
<gene>
    <name evidence="1" type="ORF">QFC19_005125</name>
</gene>
<comment type="caution">
    <text evidence="1">The sequence shown here is derived from an EMBL/GenBank/DDBJ whole genome shotgun (WGS) entry which is preliminary data.</text>
</comment>
<evidence type="ECO:0000313" key="1">
    <source>
        <dbReference type="EMBL" id="KAJ9101474.1"/>
    </source>
</evidence>
<keyword evidence="2" id="KW-1185">Reference proteome</keyword>
<protein>
    <submittedName>
        <fullName evidence="1">Uncharacterized protein</fullName>
    </submittedName>
</protein>
<reference evidence="1" key="1">
    <citation type="submission" date="2023-04" db="EMBL/GenBank/DDBJ databases">
        <title>Draft Genome sequencing of Naganishia species isolated from polar environments using Oxford Nanopore Technology.</title>
        <authorList>
            <person name="Leo P."/>
            <person name="Venkateswaran K."/>
        </authorList>
    </citation>
    <scope>NUCLEOTIDE SEQUENCE</scope>
    <source>
        <strain evidence="1">MNA-CCFEE 5261</strain>
    </source>
</reference>
<accession>A0ACC2VR32</accession>
<organism evidence="1 2">
    <name type="scientific">Naganishia cerealis</name>
    <dbReference type="NCBI Taxonomy" id="610337"/>
    <lineage>
        <taxon>Eukaryota</taxon>
        <taxon>Fungi</taxon>
        <taxon>Dikarya</taxon>
        <taxon>Basidiomycota</taxon>
        <taxon>Agaricomycotina</taxon>
        <taxon>Tremellomycetes</taxon>
        <taxon>Filobasidiales</taxon>
        <taxon>Filobasidiaceae</taxon>
        <taxon>Naganishia</taxon>
    </lineage>
</organism>
<dbReference type="EMBL" id="JASBWR010000057">
    <property type="protein sequence ID" value="KAJ9101474.1"/>
    <property type="molecule type" value="Genomic_DNA"/>
</dbReference>
<proteinExistence type="predicted"/>
<evidence type="ECO:0000313" key="2">
    <source>
        <dbReference type="Proteomes" id="UP001241377"/>
    </source>
</evidence>
<sequence>MTAPLPSTSFGSQQRNCGERELQVFNSPLKRTHSQGQKGSGGDEAANQQSGQDGAVIRPVKKLKQVAVIDEEESEGLVARLFKYAWHFVGGAPEERNQASSAAIQSDKLQILRKMLDKQEIVVPEHNPTIDLTAESDREDDVQDENATPQGKKPSRKDNRKGKGASTFRPHGSIFQSEINLPDDDHSTRHRSRQWHSPKPQTAIRTSKQQASMSRGQLGMSMSRTPIRNGSGPISPTPGSRIGQSVSSLTSSMAKLNTARNGSVVSSVTSVGDEHGRQRWGLSARQQASLDRIVPKFEGRKDEELPSPVSLIDGTEAYRQLLNTFRAAEGVKERSSLSLSTLELAKAWSQAGLGHSTSDLKKSVNAISSVKTKPSKQEKWLYRQREIGQKAYEEAKAREEIAKEIGKELEKLAIQDKQLRDEALAKARARALTKIEVPVLTPEQVKEVSQQLANPSFKSKCDLEEVSTRDLQTLGPKNWLNDEVINFYGAMLMDRAKKEGKRKVHFFNSFFFSKMAKDGYEKSRIGRWTKKIDIFAKDIIIFPINQNNVHWVCGAINIKDKRFEFYDSMSTVPNTKAFAVMREYLQKEHMDKKKKPIDLSEWEDYSDPRGPQQLNAHDCGVFTCQTLEHRARGVGDKGDDMNESAAWEFEQKHMDEIRKLMQWELIHAKLAKRGRDED</sequence>